<reference evidence="4 5" key="1">
    <citation type="journal article" date="2022" name="Allergy">
        <title>Genome assembly and annotation of Periplaneta americana reveal a comprehensive cockroach allergen profile.</title>
        <authorList>
            <person name="Wang L."/>
            <person name="Xiong Q."/>
            <person name="Saelim N."/>
            <person name="Wang L."/>
            <person name="Nong W."/>
            <person name="Wan A.T."/>
            <person name="Shi M."/>
            <person name="Liu X."/>
            <person name="Cao Q."/>
            <person name="Hui J.H.L."/>
            <person name="Sookrung N."/>
            <person name="Leung T.F."/>
            <person name="Tungtrongchitr A."/>
            <person name="Tsui S.K.W."/>
        </authorList>
    </citation>
    <scope>NUCLEOTIDE SEQUENCE [LARGE SCALE GENOMIC DNA]</scope>
    <source>
        <strain evidence="4">PWHHKU_190912</strain>
    </source>
</reference>
<accession>A0ABQ8TCA1</accession>
<evidence type="ECO:0000256" key="1">
    <source>
        <dbReference type="ARBA" id="ARBA00004123"/>
    </source>
</evidence>
<gene>
    <name evidence="4" type="ORF">ANN_05933</name>
</gene>
<dbReference type="InterPro" id="IPR036872">
    <property type="entry name" value="CH_dom_sf"/>
</dbReference>
<dbReference type="EMBL" id="JAJSOF020000011">
    <property type="protein sequence ID" value="KAJ4444144.1"/>
    <property type="molecule type" value="Genomic_DNA"/>
</dbReference>
<proteinExistence type="predicted"/>
<dbReference type="PROSITE" id="PS50021">
    <property type="entry name" value="CH"/>
    <property type="match status" value="1"/>
</dbReference>
<dbReference type="InterPro" id="IPR001715">
    <property type="entry name" value="CH_dom"/>
</dbReference>
<dbReference type="PANTHER" id="PTHR21595:SF0">
    <property type="entry name" value="PATRONIN"/>
    <property type="match status" value="1"/>
</dbReference>
<dbReference type="InterPro" id="IPR022613">
    <property type="entry name" value="CH_CAMSAP_2"/>
</dbReference>
<dbReference type="InterPro" id="IPR041426">
    <property type="entry name" value="Mos1_HTH"/>
</dbReference>
<evidence type="ECO:0000259" key="3">
    <source>
        <dbReference type="PROSITE" id="PS50021"/>
    </source>
</evidence>
<comment type="subcellular location">
    <subcellularLocation>
        <location evidence="1">Nucleus</location>
    </subcellularLocation>
</comment>
<dbReference type="InterPro" id="IPR032940">
    <property type="entry name" value="CAMSAP"/>
</dbReference>
<dbReference type="Pfam" id="PF01498">
    <property type="entry name" value="HTH_Tnp_Tc3_2"/>
    <property type="match status" value="1"/>
</dbReference>
<evidence type="ECO:0000256" key="2">
    <source>
        <dbReference type="SAM" id="MobiDB-lite"/>
    </source>
</evidence>
<dbReference type="Gene3D" id="1.10.10.1450">
    <property type="match status" value="1"/>
</dbReference>
<dbReference type="InterPro" id="IPR002492">
    <property type="entry name" value="Transposase_Tc1-like"/>
</dbReference>
<dbReference type="SUPFAM" id="SSF46689">
    <property type="entry name" value="Homeodomain-like"/>
    <property type="match status" value="1"/>
</dbReference>
<comment type="caution">
    <text evidence="4">The sequence shown here is derived from an EMBL/GenBank/DDBJ whole genome shotgun (WGS) entry which is preliminary data.</text>
</comment>
<keyword evidence="5" id="KW-1185">Reference proteome</keyword>
<dbReference type="PANTHER" id="PTHR21595">
    <property type="entry name" value="PATRONIN"/>
    <property type="match status" value="1"/>
</dbReference>
<dbReference type="SUPFAM" id="SSF47576">
    <property type="entry name" value="Calponin-homology domain, CH-domain"/>
    <property type="match status" value="1"/>
</dbReference>
<feature type="region of interest" description="Disordered" evidence="2">
    <location>
        <begin position="453"/>
        <end position="473"/>
    </location>
</feature>
<dbReference type="Proteomes" id="UP001148838">
    <property type="component" value="Unassembled WGS sequence"/>
</dbReference>
<dbReference type="Pfam" id="PF11971">
    <property type="entry name" value="CAMSAP_CH"/>
    <property type="match status" value="1"/>
</dbReference>
<sequence>MRSVIRFLNARNIKPADIHHQLCEVYGDDAISDGMVRRWVRKFNEGRISVHDEQHISRPSLINDDLSAHMAVIEAIMVLYAKEVVTPDRVLAAIQRFSHSRTASPEPLPADHEEGLLLWVNKACSALKQRIEQELDQGDGRGGEGDRLHAPDFPPVRELKDLCDGISLAALVSFYCPEELPWTDVVVSYLPTISDSVQNLMLVYNFCTRSLPCSVFHMMPEDVTYMRGSMKQNLVVFLADLFNVLEIHPVKCVRFPGTDKSLKEVYPRNSQGVAHKRSFPQSISAIPDLRSNLGAHSSGFTVSKSSPTIQTSLPIKKSHSLQHADAYGKSSESQEKSHTQEERRSSSDDQFVVHRGRGVPTLSSVVQAEEPLIPARLRPAKEKQNQDSKAEERGEPIAAGRPSNWEDSRRSSYAGRRSRRNSVSEDSQRQIAAECHIGLATVNSVIKRYRETGSFTPQKKGNCGRKRKTSPADDRLIVRKSKLNPRLTAVDLTRELMATTGANIHVTTVRRRLLEAGRKACKPIKKQLLTPVMCKKTLNVGKITSTLDSE</sequence>
<evidence type="ECO:0000313" key="5">
    <source>
        <dbReference type="Proteomes" id="UP001148838"/>
    </source>
</evidence>
<feature type="region of interest" description="Disordered" evidence="2">
    <location>
        <begin position="313"/>
        <end position="429"/>
    </location>
</feature>
<name>A0ABQ8TCA1_PERAM</name>
<feature type="domain" description="Calponin-homology (CH)" evidence="3">
    <location>
        <begin position="110"/>
        <end position="243"/>
    </location>
</feature>
<protein>
    <recommendedName>
        <fullName evidence="3">Calponin-homology (CH) domain-containing protein</fullName>
    </recommendedName>
</protein>
<feature type="compositionally biased region" description="Basic and acidic residues" evidence="2">
    <location>
        <begin position="379"/>
        <end position="395"/>
    </location>
</feature>
<feature type="compositionally biased region" description="Basic and acidic residues" evidence="2">
    <location>
        <begin position="332"/>
        <end position="347"/>
    </location>
</feature>
<dbReference type="Gene3D" id="1.10.418.10">
    <property type="entry name" value="Calponin-like domain"/>
    <property type="match status" value="1"/>
</dbReference>
<organism evidence="4 5">
    <name type="scientific">Periplaneta americana</name>
    <name type="common">American cockroach</name>
    <name type="synonym">Blatta americana</name>
    <dbReference type="NCBI Taxonomy" id="6978"/>
    <lineage>
        <taxon>Eukaryota</taxon>
        <taxon>Metazoa</taxon>
        <taxon>Ecdysozoa</taxon>
        <taxon>Arthropoda</taxon>
        <taxon>Hexapoda</taxon>
        <taxon>Insecta</taxon>
        <taxon>Pterygota</taxon>
        <taxon>Neoptera</taxon>
        <taxon>Polyneoptera</taxon>
        <taxon>Dictyoptera</taxon>
        <taxon>Blattodea</taxon>
        <taxon>Blattoidea</taxon>
        <taxon>Blattidae</taxon>
        <taxon>Blattinae</taxon>
        <taxon>Periplaneta</taxon>
    </lineage>
</organism>
<dbReference type="InterPro" id="IPR009057">
    <property type="entry name" value="Homeodomain-like_sf"/>
</dbReference>
<dbReference type="Pfam" id="PF17906">
    <property type="entry name" value="HTH_48"/>
    <property type="match status" value="1"/>
</dbReference>
<evidence type="ECO:0000313" key="4">
    <source>
        <dbReference type="EMBL" id="KAJ4444144.1"/>
    </source>
</evidence>